<keyword evidence="2" id="KW-0812">Transmembrane</keyword>
<proteinExistence type="predicted"/>
<sequence>MAVSGPFSFFVLESAVALIYAMYVLMRVYKKPAAPEEQKEKIVPLPDAAPMATDLDPRCQEENGEDC</sequence>
<evidence type="ECO:0000313" key="3">
    <source>
        <dbReference type="EMBL" id="MDS1310598.1"/>
    </source>
</evidence>
<organism evidence="3 4">
    <name type="scientific">Marinobacter xiaoshiensis</name>
    <dbReference type="NCBI Taxonomy" id="3073652"/>
    <lineage>
        <taxon>Bacteria</taxon>
        <taxon>Pseudomonadati</taxon>
        <taxon>Pseudomonadota</taxon>
        <taxon>Gammaproteobacteria</taxon>
        <taxon>Pseudomonadales</taxon>
        <taxon>Marinobacteraceae</taxon>
        <taxon>Marinobacter</taxon>
    </lineage>
</organism>
<keyword evidence="2" id="KW-0472">Membrane</keyword>
<feature type="region of interest" description="Disordered" evidence="1">
    <location>
        <begin position="39"/>
        <end position="67"/>
    </location>
</feature>
<keyword evidence="4" id="KW-1185">Reference proteome</keyword>
<evidence type="ECO:0000256" key="1">
    <source>
        <dbReference type="SAM" id="MobiDB-lite"/>
    </source>
</evidence>
<dbReference type="Proteomes" id="UP001267407">
    <property type="component" value="Unassembled WGS sequence"/>
</dbReference>
<protein>
    <submittedName>
        <fullName evidence="3">Uncharacterized protein</fullName>
    </submittedName>
</protein>
<feature type="transmembrane region" description="Helical" evidence="2">
    <location>
        <begin position="6"/>
        <end position="25"/>
    </location>
</feature>
<gene>
    <name evidence="3" type="ORF">RKA07_10910</name>
</gene>
<comment type="caution">
    <text evidence="3">The sequence shown here is derived from an EMBL/GenBank/DDBJ whole genome shotgun (WGS) entry which is preliminary data.</text>
</comment>
<evidence type="ECO:0000313" key="4">
    <source>
        <dbReference type="Proteomes" id="UP001267407"/>
    </source>
</evidence>
<evidence type="ECO:0000256" key="2">
    <source>
        <dbReference type="SAM" id="Phobius"/>
    </source>
</evidence>
<reference evidence="3" key="1">
    <citation type="submission" date="2023-09" db="EMBL/GenBank/DDBJ databases">
        <title>Marinobacter sediminicola sp. nov. and Marinobacter maritimum sp. nov., isolated from marine sediment.</title>
        <authorList>
            <person name="An J."/>
        </authorList>
    </citation>
    <scope>NUCLEOTIDE SEQUENCE</scope>
    <source>
        <strain evidence="3">F60267</strain>
    </source>
</reference>
<keyword evidence="2" id="KW-1133">Transmembrane helix</keyword>
<name>A0ABU2HHP1_9GAMM</name>
<dbReference type="EMBL" id="JAVMBO010000015">
    <property type="protein sequence ID" value="MDS1310598.1"/>
    <property type="molecule type" value="Genomic_DNA"/>
</dbReference>
<accession>A0ABU2HHP1</accession>
<dbReference type="RefSeq" id="WP_310966334.1">
    <property type="nucleotide sequence ID" value="NZ_JAVMBO010000015.1"/>
</dbReference>